<dbReference type="Proteomes" id="UP000095192">
    <property type="component" value="Unassembled WGS sequence"/>
</dbReference>
<evidence type="ECO:0000256" key="1">
    <source>
        <dbReference type="SAM" id="MobiDB-lite"/>
    </source>
</evidence>
<gene>
    <name evidence="2" type="ORF">cyc_06906</name>
</gene>
<feature type="compositionally biased region" description="Polar residues" evidence="1">
    <location>
        <begin position="65"/>
        <end position="77"/>
    </location>
</feature>
<feature type="region of interest" description="Disordered" evidence="1">
    <location>
        <begin position="1"/>
        <end position="95"/>
    </location>
</feature>
<comment type="caution">
    <text evidence="2">The sequence shown here is derived from an EMBL/GenBank/DDBJ whole genome shotgun (WGS) entry which is preliminary data.</text>
</comment>
<feature type="compositionally biased region" description="Basic residues" evidence="1">
    <location>
        <begin position="133"/>
        <end position="149"/>
    </location>
</feature>
<protein>
    <submittedName>
        <fullName evidence="2">Uncharacterized protein</fullName>
    </submittedName>
</protein>
<proteinExistence type="predicted"/>
<feature type="compositionally biased region" description="Polar residues" evidence="1">
    <location>
        <begin position="23"/>
        <end position="32"/>
    </location>
</feature>
<evidence type="ECO:0000313" key="3">
    <source>
        <dbReference type="Proteomes" id="UP000095192"/>
    </source>
</evidence>
<feature type="compositionally biased region" description="Acidic residues" evidence="1">
    <location>
        <begin position="1"/>
        <end position="10"/>
    </location>
</feature>
<organism evidence="2 3">
    <name type="scientific">Cyclospora cayetanensis</name>
    <dbReference type="NCBI Taxonomy" id="88456"/>
    <lineage>
        <taxon>Eukaryota</taxon>
        <taxon>Sar</taxon>
        <taxon>Alveolata</taxon>
        <taxon>Apicomplexa</taxon>
        <taxon>Conoidasida</taxon>
        <taxon>Coccidia</taxon>
        <taxon>Eucoccidiorida</taxon>
        <taxon>Eimeriorina</taxon>
        <taxon>Eimeriidae</taxon>
        <taxon>Cyclospora</taxon>
    </lineage>
</organism>
<dbReference type="EMBL" id="JROU02001630">
    <property type="protein sequence ID" value="OEH75799.1"/>
    <property type="molecule type" value="Genomic_DNA"/>
</dbReference>
<sequence length="826" mass="89975">MQHMLEDEESPQAIPSSVEKAADTSNSSSLPTQGGVALLEASASNPSAPQSETEDSSPAEEVLPQTISSSTPASQRGSLKKPVHHDADPDGGLMLLGAPRIRRRNSTQIDLPAVNVEASHEPEEAREETAVLGRRHPRDARPAVAKRARFAPTEGRATGGASSSDHQPYASRLRHAPLTRSGSEARATTQSAPAIVEPSKQADAMESGLAYDRSACCEGEAHQRTLTSPGISSPQMVKSVSPAGVVRIGGRNRRKRTKYDLAYKQMEELGTFEEEAKSVDLSKVSGSGFALELLRNPQQYAYGSWAYGFAWPVGADGRRLLLRKLRGVFWSNPEKWQRVLQEHNLYRRDLFTLATVQELFKVTHLMGEEAWDFLLKYLPEVSPPRAFKRLSHLILLCCESCDIVLFIRDDESGSLIPCGVAQRANQQSTLDRSKSEDESPSNTFFGSRLPSSGFVRKRMSCGGREEKDANKRCRGRPRKPSLKAQENSSEAEAPSDPCVARHTCPSTPTSDATSRWLPEADPSPYRDARSSLQSPLGGTADSPPCHVDEEGAADGGAELLEASLKEHRRLVASMIKATPPVPGDDNFCIPAEKASRSPTELRLALAGKQNNAMLKLTTHYAFMAQFMQCCMLVEVQRTLLKVAEDLKTAWPSDKERESPTKRAEGNMDPAARACFDSLVRSSNIHMQFVQLIVQQLQRHSADEPSASSSAEQQSNFNLSEHFSAIVQQLQLQRMRDHLIFAPADSATAVTSDVLGPLGGMPDIQAYQGYGGEAEAAKTAGKAHESCSMKTESVGDSTYLFDVPRVPSVDVPAGRSDNLANSFQALS</sequence>
<feature type="compositionally biased region" description="Polar residues" evidence="1">
    <location>
        <begin position="180"/>
        <end position="192"/>
    </location>
</feature>
<name>A0A1D3CX94_9EIME</name>
<accession>A0A1D3CX94</accession>
<feature type="compositionally biased region" description="Polar residues" evidence="1">
    <location>
        <begin position="504"/>
        <end position="513"/>
    </location>
</feature>
<feature type="region of interest" description="Disordered" evidence="1">
    <location>
        <begin position="116"/>
        <end position="201"/>
    </location>
</feature>
<feature type="compositionally biased region" description="Polar residues" evidence="1">
    <location>
        <begin position="42"/>
        <end position="51"/>
    </location>
</feature>
<evidence type="ECO:0000313" key="2">
    <source>
        <dbReference type="EMBL" id="OEH75799.1"/>
    </source>
</evidence>
<dbReference type="VEuPathDB" id="ToxoDB:cyc_06906"/>
<feature type="compositionally biased region" description="Basic and acidic residues" evidence="1">
    <location>
        <begin position="118"/>
        <end position="129"/>
    </location>
</feature>
<dbReference type="AlphaFoldDB" id="A0A1D3CX94"/>
<dbReference type="InParanoid" id="A0A1D3CX94"/>
<keyword evidence="3" id="KW-1185">Reference proteome</keyword>
<dbReference type="VEuPathDB" id="ToxoDB:LOC34622971"/>
<reference evidence="2 3" key="1">
    <citation type="journal article" date="2016" name="BMC Genomics">
        <title>Comparative genomics reveals Cyclospora cayetanensis possesses coccidia-like metabolism and invasion components but unique surface antigens.</title>
        <authorList>
            <person name="Liu S."/>
            <person name="Wang L."/>
            <person name="Zheng H."/>
            <person name="Xu Z."/>
            <person name="Roellig D.M."/>
            <person name="Li N."/>
            <person name="Frace M.A."/>
            <person name="Tang K."/>
            <person name="Arrowood M.J."/>
            <person name="Moss D.M."/>
            <person name="Zhang L."/>
            <person name="Feng Y."/>
            <person name="Xiao L."/>
        </authorList>
    </citation>
    <scope>NUCLEOTIDE SEQUENCE [LARGE SCALE GENOMIC DNA]</scope>
    <source>
        <strain evidence="2 3">CHN_HEN01</strain>
    </source>
</reference>
<feature type="compositionally biased region" description="Basic residues" evidence="1">
    <location>
        <begin position="472"/>
        <end position="481"/>
    </location>
</feature>
<feature type="region of interest" description="Disordered" evidence="1">
    <location>
        <begin position="426"/>
        <end position="551"/>
    </location>
</feature>